<dbReference type="Gene3D" id="1.10.10.10">
    <property type="entry name" value="Winged helix-like DNA-binding domain superfamily/Winged helix DNA-binding domain"/>
    <property type="match status" value="1"/>
</dbReference>
<dbReference type="Proteomes" id="UP000646776">
    <property type="component" value="Unassembled WGS sequence"/>
</dbReference>
<dbReference type="InterPro" id="IPR036388">
    <property type="entry name" value="WH-like_DNA-bd_sf"/>
</dbReference>
<dbReference type="InterPro" id="IPR052746">
    <property type="entry name" value="MlaB_ABC_Transporter"/>
</dbReference>
<dbReference type="InterPro" id="IPR002645">
    <property type="entry name" value="STAS_dom"/>
</dbReference>
<dbReference type="InterPro" id="IPR058548">
    <property type="entry name" value="MlaB-like_STAS"/>
</dbReference>
<feature type="domain" description="ANTAR" evidence="2">
    <location>
        <begin position="139"/>
        <end position="200"/>
    </location>
</feature>
<accession>A0A918HIL8</accession>
<dbReference type="PROSITE" id="PS50921">
    <property type="entry name" value="ANTAR"/>
    <property type="match status" value="1"/>
</dbReference>
<evidence type="ECO:0000313" key="4">
    <source>
        <dbReference type="Proteomes" id="UP000646776"/>
    </source>
</evidence>
<organism evidence="3 4">
    <name type="scientific">Streptomyces phaeofaciens</name>
    <dbReference type="NCBI Taxonomy" id="68254"/>
    <lineage>
        <taxon>Bacteria</taxon>
        <taxon>Bacillati</taxon>
        <taxon>Actinomycetota</taxon>
        <taxon>Actinomycetes</taxon>
        <taxon>Kitasatosporales</taxon>
        <taxon>Streptomycetaceae</taxon>
        <taxon>Streptomyces</taxon>
    </lineage>
</organism>
<reference evidence="3" key="2">
    <citation type="submission" date="2020-09" db="EMBL/GenBank/DDBJ databases">
        <authorList>
            <person name="Sun Q."/>
            <person name="Ohkuma M."/>
        </authorList>
    </citation>
    <scope>NUCLEOTIDE SEQUENCE</scope>
    <source>
        <strain evidence="3">JCM 4125</strain>
    </source>
</reference>
<dbReference type="Pfam" id="PF13466">
    <property type="entry name" value="STAS_2"/>
    <property type="match status" value="1"/>
</dbReference>
<dbReference type="InterPro" id="IPR036513">
    <property type="entry name" value="STAS_dom_sf"/>
</dbReference>
<dbReference type="Pfam" id="PF03861">
    <property type="entry name" value="ANTAR"/>
    <property type="match status" value="1"/>
</dbReference>
<dbReference type="CDD" id="cd07043">
    <property type="entry name" value="STAS_anti-anti-sigma_factors"/>
    <property type="match status" value="1"/>
</dbReference>
<feature type="domain" description="STAS" evidence="1">
    <location>
        <begin position="40"/>
        <end position="166"/>
    </location>
</feature>
<name>A0A918HIL8_9ACTN</name>
<evidence type="ECO:0000259" key="1">
    <source>
        <dbReference type="PROSITE" id="PS50801"/>
    </source>
</evidence>
<evidence type="ECO:0000313" key="3">
    <source>
        <dbReference type="EMBL" id="GGT68340.1"/>
    </source>
</evidence>
<keyword evidence="4" id="KW-1185">Reference proteome</keyword>
<gene>
    <name evidence="3" type="ORF">GCM10010226_52660</name>
</gene>
<dbReference type="PANTHER" id="PTHR35849">
    <property type="entry name" value="BLR2341 PROTEIN"/>
    <property type="match status" value="1"/>
</dbReference>
<protein>
    <recommendedName>
        <fullName evidence="5">Anti-sigma factor antagonist</fullName>
    </recommendedName>
</protein>
<dbReference type="InterPro" id="IPR005561">
    <property type="entry name" value="ANTAR"/>
</dbReference>
<dbReference type="SMART" id="SM01012">
    <property type="entry name" value="ANTAR"/>
    <property type="match status" value="1"/>
</dbReference>
<dbReference type="PANTHER" id="PTHR35849:SF2">
    <property type="entry name" value="BLR2341 PROTEIN"/>
    <property type="match status" value="1"/>
</dbReference>
<dbReference type="EMBL" id="BMSA01000017">
    <property type="protein sequence ID" value="GGT68340.1"/>
    <property type="molecule type" value="Genomic_DNA"/>
</dbReference>
<evidence type="ECO:0008006" key="5">
    <source>
        <dbReference type="Google" id="ProtNLM"/>
    </source>
</evidence>
<dbReference type="SUPFAM" id="SSF52172">
    <property type="entry name" value="CheY-like"/>
    <property type="match status" value="1"/>
</dbReference>
<dbReference type="GO" id="GO:0003723">
    <property type="term" value="F:RNA binding"/>
    <property type="evidence" value="ECO:0007669"/>
    <property type="project" value="InterPro"/>
</dbReference>
<sequence length="232" mass="24925">MRQVRVFPQRRTAPTAAADTQMTAVPSRPAVCISQRNSRVSVVELRGELDIDGGQLVRGALEDVLTGCTDRVELDLSRVTFCDCSGLHVLLAAHEQALAQGTTLTVRAAGPAVQRIMDMTGTSELLTGSRPEEDTLSGEEDLQTEVTQLRRAMRTRPPIDQAIGVLMATFSLSPEDAWNVLVAVSQNTNTKLHRIAEQLLATVQGEALPGELRPHIAAAVDALRSTDGGPPE</sequence>
<evidence type="ECO:0000259" key="2">
    <source>
        <dbReference type="PROSITE" id="PS50921"/>
    </source>
</evidence>
<dbReference type="AlphaFoldDB" id="A0A918HIL8"/>
<reference evidence="3" key="1">
    <citation type="journal article" date="2014" name="Int. J. Syst. Evol. Microbiol.">
        <title>Complete genome sequence of Corynebacterium casei LMG S-19264T (=DSM 44701T), isolated from a smear-ripened cheese.</title>
        <authorList>
            <consortium name="US DOE Joint Genome Institute (JGI-PGF)"/>
            <person name="Walter F."/>
            <person name="Albersmeier A."/>
            <person name="Kalinowski J."/>
            <person name="Ruckert C."/>
        </authorList>
    </citation>
    <scope>NUCLEOTIDE SEQUENCE</scope>
    <source>
        <strain evidence="3">JCM 4125</strain>
    </source>
</reference>
<dbReference type="Gene3D" id="3.30.750.24">
    <property type="entry name" value="STAS domain"/>
    <property type="match status" value="1"/>
</dbReference>
<dbReference type="SUPFAM" id="SSF52091">
    <property type="entry name" value="SpoIIaa-like"/>
    <property type="match status" value="1"/>
</dbReference>
<dbReference type="PROSITE" id="PS50801">
    <property type="entry name" value="STAS"/>
    <property type="match status" value="1"/>
</dbReference>
<dbReference type="InterPro" id="IPR011006">
    <property type="entry name" value="CheY-like_superfamily"/>
</dbReference>
<comment type="caution">
    <text evidence="3">The sequence shown here is derived from an EMBL/GenBank/DDBJ whole genome shotgun (WGS) entry which is preliminary data.</text>
</comment>
<proteinExistence type="predicted"/>